<protein>
    <submittedName>
        <fullName evidence="2">Uncharacterized protein</fullName>
    </submittedName>
</protein>
<accession>A0A7S5QZ87</accession>
<keyword evidence="1" id="KW-1133">Transmembrane helix</keyword>
<name>A0A7S5QZ87_9CAUD</name>
<feature type="transmembrane region" description="Helical" evidence="1">
    <location>
        <begin position="21"/>
        <end position="38"/>
    </location>
</feature>
<dbReference type="Proteomes" id="UP000656384">
    <property type="component" value="Segment"/>
</dbReference>
<evidence type="ECO:0000256" key="1">
    <source>
        <dbReference type="SAM" id="Phobius"/>
    </source>
</evidence>
<sequence length="47" mass="5670">MRRPKDGRYCLRYSVWRDNRGVIIHVGWADIWGIYISYELKLETIGL</sequence>
<gene>
    <name evidence="2" type="ORF">EVB68_006</name>
</gene>
<dbReference type="EMBL" id="MN988497">
    <property type="protein sequence ID" value="QIG68743.1"/>
    <property type="molecule type" value="Genomic_DNA"/>
</dbReference>
<evidence type="ECO:0000313" key="3">
    <source>
        <dbReference type="Proteomes" id="UP000656384"/>
    </source>
</evidence>
<keyword evidence="3" id="KW-1185">Reference proteome</keyword>
<evidence type="ECO:0000313" key="2">
    <source>
        <dbReference type="EMBL" id="QIG68743.1"/>
    </source>
</evidence>
<reference evidence="2" key="1">
    <citation type="submission" date="2020-01" db="EMBL/GenBank/DDBJ databases">
        <title>Patterns of diversity and host range of bacteriophage communities associated with bean-nodulatin bacteria.</title>
        <authorList>
            <person name="Vann Cauwenberghe J."/>
            <person name="Santamaria R.I."/>
            <person name="Bustos P."/>
            <person name="Juarez S."/>
            <person name="Gonzalez V."/>
        </authorList>
    </citation>
    <scope>NUCLEOTIDE SEQUENCE</scope>
</reference>
<keyword evidence="1" id="KW-0472">Membrane</keyword>
<organism evidence="2 3">
    <name type="scientific">Rhizobium phage RHph_Y2_6</name>
    <dbReference type="NCBI Taxonomy" id="2509576"/>
    <lineage>
        <taxon>Viruses</taxon>
        <taxon>Duplodnaviria</taxon>
        <taxon>Heunggongvirae</taxon>
        <taxon>Uroviricota</taxon>
        <taxon>Caudoviricetes</taxon>
        <taxon>Schitoviridae</taxon>
        <taxon>Demetervirinae</taxon>
        <taxon>Acanvirus</taxon>
        <taxon>Acanvirus Y26</taxon>
    </lineage>
</organism>
<proteinExistence type="predicted"/>
<keyword evidence="1" id="KW-0812">Transmembrane</keyword>